<evidence type="ECO:0000256" key="2">
    <source>
        <dbReference type="ARBA" id="ARBA00022692"/>
    </source>
</evidence>
<feature type="transmembrane region" description="Helical" evidence="5">
    <location>
        <begin position="237"/>
        <end position="259"/>
    </location>
</feature>
<dbReference type="PRINTS" id="PR00164">
    <property type="entry name" value="ABC2TRNSPORT"/>
</dbReference>
<feature type="transmembrane region" description="Helical" evidence="5">
    <location>
        <begin position="52"/>
        <end position="73"/>
    </location>
</feature>
<comment type="similarity">
    <text evidence="5">Belongs to the ABC-2 integral membrane protein family.</text>
</comment>
<dbReference type="InterPro" id="IPR047817">
    <property type="entry name" value="ABC2_TM_bact-type"/>
</dbReference>
<gene>
    <name evidence="7" type="ORF">SAMN04488113_10711</name>
</gene>
<dbReference type="InterPro" id="IPR013525">
    <property type="entry name" value="ABC2_TM"/>
</dbReference>
<dbReference type="EMBL" id="FNYW01000007">
    <property type="protein sequence ID" value="SEI63958.1"/>
    <property type="molecule type" value="Genomic_DNA"/>
</dbReference>
<keyword evidence="5" id="KW-0813">Transport</keyword>
<sequence length="274" mass="30423">MRTITALWLRNIRGFVRDRVKLITSIIIPFFFLYIFKSVFKTDQVEDPTAFLLAGIIVATVFQTSLNIATSTIDDTVSGYMKEILVSPTSRFKVALGQILSAATIASTQGILILIIGFFTGLSFDHWYTVIFVLLTLMLVGLVFSGLGLFLASMVKSSSTFQVVQQAIVLPFTFLSGAYIPLAFLPDALRFIAYFNPMTYTTAFFRTIMLEKGGLTQTEWVELGLAFELNGFVVTPWMSGLIITAFGVLFLFLATNSFIRADFNKISRNPLGGE</sequence>
<keyword evidence="2 5" id="KW-0812">Transmembrane</keyword>
<keyword evidence="4 5" id="KW-0472">Membrane</keyword>
<keyword evidence="5" id="KW-1003">Cell membrane</keyword>
<dbReference type="PANTHER" id="PTHR43229">
    <property type="entry name" value="NODULATION PROTEIN J"/>
    <property type="match status" value="1"/>
</dbReference>
<evidence type="ECO:0000313" key="8">
    <source>
        <dbReference type="Proteomes" id="UP000198564"/>
    </source>
</evidence>
<reference evidence="8" key="1">
    <citation type="submission" date="2016-10" db="EMBL/GenBank/DDBJ databases">
        <authorList>
            <person name="Varghese N."/>
            <person name="Submissions S."/>
        </authorList>
    </citation>
    <scope>NUCLEOTIDE SEQUENCE [LARGE SCALE GENOMIC DNA]</scope>
    <source>
        <strain evidence="8">DSM 25751</strain>
    </source>
</reference>
<organism evidence="7 8">
    <name type="scientific">Alkalibacterium gilvum</name>
    <dbReference type="NCBI Taxonomy" id="1130080"/>
    <lineage>
        <taxon>Bacteria</taxon>
        <taxon>Bacillati</taxon>
        <taxon>Bacillota</taxon>
        <taxon>Bacilli</taxon>
        <taxon>Lactobacillales</taxon>
        <taxon>Carnobacteriaceae</taxon>
        <taxon>Alkalibacterium</taxon>
    </lineage>
</organism>
<feature type="domain" description="ABC transmembrane type-2" evidence="6">
    <location>
        <begin position="16"/>
        <end position="261"/>
    </location>
</feature>
<evidence type="ECO:0000256" key="1">
    <source>
        <dbReference type="ARBA" id="ARBA00004141"/>
    </source>
</evidence>
<dbReference type="RefSeq" id="WP_091633483.1">
    <property type="nucleotide sequence ID" value="NZ_FNYW01000007.1"/>
</dbReference>
<dbReference type="PIRSF" id="PIRSF006648">
    <property type="entry name" value="DrrB"/>
    <property type="match status" value="1"/>
</dbReference>
<evidence type="ECO:0000259" key="6">
    <source>
        <dbReference type="PROSITE" id="PS51012"/>
    </source>
</evidence>
<protein>
    <recommendedName>
        <fullName evidence="5">Transport permease protein</fullName>
    </recommendedName>
</protein>
<dbReference type="PANTHER" id="PTHR43229:SF2">
    <property type="entry name" value="NODULATION PROTEIN J"/>
    <property type="match status" value="1"/>
</dbReference>
<dbReference type="GO" id="GO:0140359">
    <property type="term" value="F:ABC-type transporter activity"/>
    <property type="evidence" value="ECO:0007669"/>
    <property type="project" value="InterPro"/>
</dbReference>
<dbReference type="STRING" id="1130080.SAMN04488113_10711"/>
<keyword evidence="3 5" id="KW-1133">Transmembrane helix</keyword>
<feature type="transmembrane region" description="Helical" evidence="5">
    <location>
        <begin position="94"/>
        <end position="120"/>
    </location>
</feature>
<dbReference type="InterPro" id="IPR000412">
    <property type="entry name" value="ABC_2_transport"/>
</dbReference>
<keyword evidence="8" id="KW-1185">Reference proteome</keyword>
<accession>A0A1H6S755</accession>
<dbReference type="Pfam" id="PF01061">
    <property type="entry name" value="ABC2_membrane"/>
    <property type="match status" value="1"/>
</dbReference>
<dbReference type="PROSITE" id="PS51012">
    <property type="entry name" value="ABC_TM2"/>
    <property type="match status" value="1"/>
</dbReference>
<evidence type="ECO:0000313" key="7">
    <source>
        <dbReference type="EMBL" id="SEI63958.1"/>
    </source>
</evidence>
<evidence type="ECO:0000256" key="3">
    <source>
        <dbReference type="ARBA" id="ARBA00022989"/>
    </source>
</evidence>
<feature type="transmembrane region" description="Helical" evidence="5">
    <location>
        <begin position="126"/>
        <end position="151"/>
    </location>
</feature>
<name>A0A1H6S755_9LACT</name>
<dbReference type="Proteomes" id="UP000198564">
    <property type="component" value="Unassembled WGS sequence"/>
</dbReference>
<feature type="transmembrane region" description="Helical" evidence="5">
    <location>
        <begin position="163"/>
        <end position="185"/>
    </location>
</feature>
<dbReference type="InterPro" id="IPR051784">
    <property type="entry name" value="Nod_factor_ABC_transporter"/>
</dbReference>
<comment type="subcellular location">
    <subcellularLocation>
        <location evidence="5">Cell membrane</location>
        <topology evidence="5">Multi-pass membrane protein</topology>
    </subcellularLocation>
    <subcellularLocation>
        <location evidence="1">Membrane</location>
        <topology evidence="1">Multi-pass membrane protein</topology>
    </subcellularLocation>
</comment>
<proteinExistence type="inferred from homology"/>
<dbReference type="AlphaFoldDB" id="A0A1H6S755"/>
<dbReference type="OrthoDB" id="9788252at2"/>
<evidence type="ECO:0000256" key="4">
    <source>
        <dbReference type="ARBA" id="ARBA00023136"/>
    </source>
</evidence>
<dbReference type="GO" id="GO:0043190">
    <property type="term" value="C:ATP-binding cassette (ABC) transporter complex"/>
    <property type="evidence" value="ECO:0007669"/>
    <property type="project" value="InterPro"/>
</dbReference>
<feature type="transmembrane region" description="Helical" evidence="5">
    <location>
        <begin position="20"/>
        <end position="40"/>
    </location>
</feature>
<evidence type="ECO:0000256" key="5">
    <source>
        <dbReference type="RuleBase" id="RU361157"/>
    </source>
</evidence>